<protein>
    <submittedName>
        <fullName evidence="1">Uncharacterized protein</fullName>
    </submittedName>
</protein>
<sequence length="215" mass="24169">MENDRQAGALLLSQLKLVNEATVYFETVIYPAVYKGIYTCINDFVRESGWIGEISAYEDNEDYLWLAPRKWKCTEQQDNNCKQWFESVETENNEDDYTLAVMTGVAVQPGEWGFKTCLNMGEFGGSRKAGAAIKCIDSDYIRRLEKLGFRPLNKGEFFLPVKLDLELLRAAWVAHGAFSAQDDAFAPLRSALITLQAAIPILDEFIEALASQTAS</sequence>
<dbReference type="KEGG" id="eic:NT01EI_1481"/>
<dbReference type="PATRIC" id="fig|634503.3.peg.1329"/>
<reference evidence="1 2" key="2">
    <citation type="journal article" date="2012" name="J. Bacteriol.">
        <title>Genome Sequence of Edwardsiella ictaluri 93-146, a Strain Associated with a Natural Channel Catfish Outbreak of Enteric Septicemia of Catfish.</title>
        <authorList>
            <person name="Williams M.L."/>
            <person name="Gillaspy A.F."/>
            <person name="Dyer D.W."/>
            <person name="Thune R.L."/>
            <person name="Waldbieser G.C."/>
            <person name="Schuster S.C."/>
            <person name="Gipson J."/>
            <person name="Zaitshik J."/>
            <person name="Landry C."/>
            <person name="Banes M.M."/>
            <person name="Lawrence M.L."/>
        </authorList>
    </citation>
    <scope>NUCLEOTIDE SEQUENCE [LARGE SCALE GENOMIC DNA]</scope>
    <source>
        <strain evidence="1 2">93-146</strain>
    </source>
</reference>
<dbReference type="RefSeq" id="WP_015870830.1">
    <property type="nucleotide sequence ID" value="NC_012779.2"/>
</dbReference>
<gene>
    <name evidence="1" type="ordered locus">NT01EI_1481</name>
</gene>
<evidence type="ECO:0000313" key="1">
    <source>
        <dbReference type="EMBL" id="ACR68667.1"/>
    </source>
</evidence>
<dbReference type="EMBL" id="CP001600">
    <property type="protein sequence ID" value="ACR68667.1"/>
    <property type="molecule type" value="Genomic_DNA"/>
</dbReference>
<name>C5BFF0_EDWI9</name>
<proteinExistence type="predicted"/>
<evidence type="ECO:0000313" key="2">
    <source>
        <dbReference type="Proteomes" id="UP000001485"/>
    </source>
</evidence>
<dbReference type="AlphaFoldDB" id="C5BFF0"/>
<organism evidence="1 2">
    <name type="scientific">Edwardsiella ictaluri (strain 93-146)</name>
    <dbReference type="NCBI Taxonomy" id="634503"/>
    <lineage>
        <taxon>Bacteria</taxon>
        <taxon>Pseudomonadati</taxon>
        <taxon>Pseudomonadota</taxon>
        <taxon>Gammaproteobacteria</taxon>
        <taxon>Enterobacterales</taxon>
        <taxon>Hafniaceae</taxon>
        <taxon>Edwardsiella</taxon>
    </lineage>
</organism>
<dbReference type="OrthoDB" id="6624103at2"/>
<dbReference type="Proteomes" id="UP000001485">
    <property type="component" value="Chromosome"/>
</dbReference>
<dbReference type="HOGENOM" id="CLU_1281707_0_0_6"/>
<accession>C5BFF0</accession>
<reference evidence="2" key="1">
    <citation type="submission" date="2009-03" db="EMBL/GenBank/DDBJ databases">
        <title>Complete genome sequence of Edwardsiella ictaluri 93-146.</title>
        <authorList>
            <person name="Williams M.L."/>
            <person name="Gillaspy A.F."/>
            <person name="Dyer D.W."/>
            <person name="Thune R.L."/>
            <person name="Waldbieser G.C."/>
            <person name="Schuster S.C."/>
            <person name="Gipson J."/>
            <person name="Zaitshik J."/>
            <person name="Landry C."/>
            <person name="Lawrence M.L."/>
        </authorList>
    </citation>
    <scope>NUCLEOTIDE SEQUENCE [LARGE SCALE GENOMIC DNA]</scope>
    <source>
        <strain evidence="2">93-146</strain>
    </source>
</reference>
<dbReference type="GeneID" id="69538474"/>